<feature type="region of interest" description="Disordered" evidence="6">
    <location>
        <begin position="13"/>
        <end position="40"/>
    </location>
</feature>
<keyword evidence="4 5" id="KW-0238">DNA-binding</keyword>
<evidence type="ECO:0000256" key="2">
    <source>
        <dbReference type="ARBA" id="ARBA00022741"/>
    </source>
</evidence>
<reference evidence="9" key="1">
    <citation type="submission" date="2025-08" db="UniProtKB">
        <authorList>
            <consortium name="RefSeq"/>
        </authorList>
    </citation>
    <scope>IDENTIFICATION</scope>
    <source>
        <tissue evidence="9">Sperm</tissue>
    </source>
</reference>
<dbReference type="Pfam" id="PF05192">
    <property type="entry name" value="MutS_III"/>
    <property type="match status" value="1"/>
</dbReference>
<organism evidence="8 9">
    <name type="scientific">Petromyzon marinus</name>
    <name type="common">Sea lamprey</name>
    <dbReference type="NCBI Taxonomy" id="7757"/>
    <lineage>
        <taxon>Eukaryota</taxon>
        <taxon>Metazoa</taxon>
        <taxon>Chordata</taxon>
        <taxon>Craniata</taxon>
        <taxon>Vertebrata</taxon>
        <taxon>Cyclostomata</taxon>
        <taxon>Hyperoartia</taxon>
        <taxon>Petromyzontiformes</taxon>
        <taxon>Petromyzontidae</taxon>
        <taxon>Petromyzon</taxon>
    </lineage>
</organism>
<keyword evidence="5" id="KW-0539">Nucleus</keyword>
<comment type="similarity">
    <text evidence="1 5">Belongs to the DNA mismatch repair MutS family.</text>
</comment>
<dbReference type="GO" id="GO:0030983">
    <property type="term" value="F:mismatched DNA binding"/>
    <property type="evidence" value="ECO:0007669"/>
    <property type="project" value="InterPro"/>
</dbReference>
<evidence type="ECO:0000256" key="5">
    <source>
        <dbReference type="PIRNR" id="PIRNR005813"/>
    </source>
</evidence>
<feature type="region of interest" description="Disordered" evidence="6">
    <location>
        <begin position="201"/>
        <end position="221"/>
    </location>
</feature>
<dbReference type="InterPro" id="IPR000432">
    <property type="entry name" value="DNA_mismatch_repair_MutS_C"/>
</dbReference>
<dbReference type="SMART" id="SM00533">
    <property type="entry name" value="MUTSd"/>
    <property type="match status" value="1"/>
</dbReference>
<dbReference type="Pfam" id="PF00488">
    <property type="entry name" value="MutS_V"/>
    <property type="match status" value="1"/>
</dbReference>
<keyword evidence="8" id="KW-1185">Reference proteome</keyword>
<dbReference type="AlphaFoldDB" id="A0AAJ7WSW1"/>
<dbReference type="KEGG" id="pmrn:116941691"/>
<feature type="region of interest" description="Disordered" evidence="6">
    <location>
        <begin position="317"/>
        <end position="338"/>
    </location>
</feature>
<evidence type="ECO:0000256" key="6">
    <source>
        <dbReference type="SAM" id="MobiDB-lite"/>
    </source>
</evidence>
<dbReference type="GO" id="GO:0006298">
    <property type="term" value="P:mismatch repair"/>
    <property type="evidence" value="ECO:0007669"/>
    <property type="project" value="UniProtKB-UniRule"/>
</dbReference>
<dbReference type="InterPro" id="IPR027417">
    <property type="entry name" value="P-loop_NTPase"/>
</dbReference>
<evidence type="ECO:0000259" key="7">
    <source>
        <dbReference type="PROSITE" id="PS00486"/>
    </source>
</evidence>
<dbReference type="GO" id="GO:0005524">
    <property type="term" value="F:ATP binding"/>
    <property type="evidence" value="ECO:0007669"/>
    <property type="project" value="UniProtKB-KW"/>
</dbReference>
<dbReference type="SMART" id="SM00534">
    <property type="entry name" value="MUTSac"/>
    <property type="match status" value="1"/>
</dbReference>
<dbReference type="GO" id="GO:0032301">
    <property type="term" value="C:MutSalpha complex"/>
    <property type="evidence" value="ECO:0007669"/>
    <property type="project" value="UniProtKB-UniRule"/>
</dbReference>
<dbReference type="Gene3D" id="3.40.50.300">
    <property type="entry name" value="P-loop containing nucleotide triphosphate hydrolases"/>
    <property type="match status" value="1"/>
</dbReference>
<dbReference type="CDD" id="cd03281">
    <property type="entry name" value="ABC_MSH5_euk"/>
    <property type="match status" value="1"/>
</dbReference>
<dbReference type="InterPro" id="IPR036187">
    <property type="entry name" value="DNA_mismatch_repair_MutS_sf"/>
</dbReference>
<dbReference type="PROSITE" id="PS00486">
    <property type="entry name" value="DNA_MISMATCH_REPAIR_2"/>
    <property type="match status" value="1"/>
</dbReference>
<dbReference type="PIRSF" id="PIRSF005813">
    <property type="entry name" value="MSH2"/>
    <property type="match status" value="1"/>
</dbReference>
<keyword evidence="5" id="KW-0227">DNA damage</keyword>
<dbReference type="SUPFAM" id="SSF48334">
    <property type="entry name" value="DNA repair protein MutS, domain III"/>
    <property type="match status" value="2"/>
</dbReference>
<dbReference type="GO" id="GO:0140664">
    <property type="term" value="F:ATP-dependent DNA damage sensor activity"/>
    <property type="evidence" value="ECO:0007669"/>
    <property type="project" value="InterPro"/>
</dbReference>
<keyword evidence="5" id="KW-0234">DNA repair</keyword>
<comment type="subcellular location">
    <subcellularLocation>
        <location evidence="5">Nucleus</location>
    </subcellularLocation>
</comment>
<sequence length="1175" mass="131095">MSLGPILDAMLSGGRSAPSLDGATGPSSSLPGESEMSEEDVVLVHKPATWPWCEEERGDQPQAQQELTMSLGPTLDAMLSGGRSAPSLDGATGPSSSLPGESEMTEEDVVLVHKPATGPPCEEERGDQPQAQVVLSVMWNRTILGMAFYDSEDGTVYYINDTPDTDDNSLLKRVIFQLNPTCIITSAKQKDSFFKMLANPDGEVGEKKAPEGDGGEQVDGREQGSYNVEVLPSFNFVVEAGKQRILNTNLPGMLPDLTEQERIYHFVQMVPFDNSYMLCAMGALLKFVEQKRVGVELENKDARVPIMAFRLFTPSVPTPATPHRRDHNHRDNHSTLNTTTLTTTPLTAVFTTGTTTQLTALTAFITTTDATTPMETQPTTLTALITTSTTTPLITATNTHVVHNCIYGPFYHPTHRIHNFTQHDEIDLQPVFFLHNSGTHAIRVSSRRERGVEKCLVLSVLTQARVRFSRPREDIVHVDKNTFRALQIFKSKTHPSAFKSVFGGKEGLSLFGIMNRCHSPPGVRLLEMWFRRPTRNLQELSDRLDVVEFTTSPCNSEVVKRLQNYLKQIRSLSRILMRMKISHATVQDWKTLYQTVFHLVYIWETCRNLPQNVKLFARINHTSRNLTYISSLLANVVRWTQSPRACTLGAQIPPEWPNRLLRLYGMNVVGTLQMDFEASKVESRCVVKPNVDTSLDESELLVIPLHVQPEQEHSWLLGPPPLHHRSGLPCESEHPLTSSVLAVPTRVEKRTFYGLPDFMTCVARDELEELDVRITSCRIIYLPQLGYLLSVPQLPEMEKEAEEGNFEIEGLEFMFVSDKRVHYRSSRTQELDQLLGDARCEIRDQELAIVQQLQGKVMEWAAVLREAMELAARLDCLLALGTVARDYGYRRPSLTTRNIINIKGGRHPLLELCTGMFVPNPMISDMHHGKMKVITGPNACGKSIYLKQVGLVVFMALLGSFVPAEEAEIGLLDGLYSRVQTGESISTGSSTFLVDLNQMGSSITGATEDSLVLVDEFGKGTNAVDGLVLLAAVLRHWLSQGERCPHVMVSTHFHRLLQEKLLPESPLISLQTFETVQEGEELVFLYQLRDGVADSSLAVKVAQNTGLPAKLLERATEVSKCYQTNKSIPCIDQAAADKQYQRWQLLVEKFLEMDIDAEGADVPAMLKELISKYGL</sequence>
<dbReference type="FunFam" id="3.40.50.300:FF:000820">
    <property type="entry name" value="MutS homolog 5 (E. coli)"/>
    <property type="match status" value="1"/>
</dbReference>
<keyword evidence="3" id="KW-0067">ATP-binding</keyword>
<dbReference type="InterPro" id="IPR011184">
    <property type="entry name" value="DNA_mismatch_repair_Msh2"/>
</dbReference>
<protein>
    <recommendedName>
        <fullName evidence="5">DNA mismatch repair protein</fullName>
    </recommendedName>
</protein>
<dbReference type="PANTHER" id="PTHR11361:SF20">
    <property type="entry name" value="MUTS PROTEIN HOMOLOG 5"/>
    <property type="match status" value="1"/>
</dbReference>
<comment type="function">
    <text evidence="5">Component of the post-replicative DNA mismatch repair system (MMR).</text>
</comment>
<dbReference type="InterPro" id="IPR045076">
    <property type="entry name" value="MutS"/>
</dbReference>
<gene>
    <name evidence="9" type="primary">MSH5</name>
</gene>
<accession>A0AAJ7WSW1</accession>
<dbReference type="Gene3D" id="1.10.1420.10">
    <property type="match status" value="1"/>
</dbReference>
<proteinExistence type="inferred from homology"/>
<dbReference type="Proteomes" id="UP001318040">
    <property type="component" value="Chromosome 1"/>
</dbReference>
<feature type="domain" description="DNA mismatch repair proteins mutS family" evidence="7">
    <location>
        <begin position="1010"/>
        <end position="1026"/>
    </location>
</feature>
<evidence type="ECO:0000256" key="4">
    <source>
        <dbReference type="ARBA" id="ARBA00023125"/>
    </source>
</evidence>
<dbReference type="CTD" id="4439"/>
<name>A0AAJ7WSW1_PETMA</name>
<dbReference type="SUPFAM" id="SSF52540">
    <property type="entry name" value="P-loop containing nucleoside triphosphate hydrolases"/>
    <property type="match status" value="1"/>
</dbReference>
<evidence type="ECO:0000313" key="8">
    <source>
        <dbReference type="Proteomes" id="UP001318040"/>
    </source>
</evidence>
<evidence type="ECO:0000313" key="9">
    <source>
        <dbReference type="RefSeq" id="XP_032808911.1"/>
    </source>
</evidence>
<feature type="region of interest" description="Disordered" evidence="6">
    <location>
        <begin position="77"/>
        <end position="106"/>
    </location>
</feature>
<dbReference type="InterPro" id="IPR007696">
    <property type="entry name" value="DNA_mismatch_repair_MutS_core"/>
</dbReference>
<dbReference type="RefSeq" id="XP_032808911.1">
    <property type="nucleotide sequence ID" value="XM_032953020.1"/>
</dbReference>
<dbReference type="PANTHER" id="PTHR11361">
    <property type="entry name" value="DNA MISMATCH REPAIR PROTEIN MUTS FAMILY MEMBER"/>
    <property type="match status" value="1"/>
</dbReference>
<dbReference type="GO" id="GO:0051026">
    <property type="term" value="P:chiasma assembly"/>
    <property type="evidence" value="ECO:0007669"/>
    <property type="project" value="TreeGrafter"/>
</dbReference>
<keyword evidence="2" id="KW-0547">Nucleotide-binding</keyword>
<evidence type="ECO:0000256" key="3">
    <source>
        <dbReference type="ARBA" id="ARBA00022840"/>
    </source>
</evidence>
<evidence type="ECO:0000256" key="1">
    <source>
        <dbReference type="ARBA" id="ARBA00006271"/>
    </source>
</evidence>